<gene>
    <name evidence="6" type="ORF">OXH55_05765</name>
</gene>
<reference evidence="6" key="1">
    <citation type="submission" date="2022-12" db="EMBL/GenBank/DDBJ databases">
        <authorList>
            <person name="Wang J."/>
        </authorList>
    </citation>
    <scope>NUCLEOTIDE SEQUENCE</scope>
    <source>
        <strain evidence="6">HY-42-06</strain>
    </source>
</reference>
<accession>A0ABT4CM51</accession>
<dbReference type="SMART" id="SM00345">
    <property type="entry name" value="HTH_GNTR"/>
    <property type="match status" value="1"/>
</dbReference>
<evidence type="ECO:0000313" key="7">
    <source>
        <dbReference type="Proteomes" id="UP001079657"/>
    </source>
</evidence>
<dbReference type="Proteomes" id="UP001079657">
    <property type="component" value="Unassembled WGS sequence"/>
</dbReference>
<protein>
    <submittedName>
        <fullName evidence="6">GntR family transcriptional regulator</fullName>
    </submittedName>
</protein>
<dbReference type="PROSITE" id="PS50238">
    <property type="entry name" value="RHOGAP"/>
    <property type="match status" value="1"/>
</dbReference>
<dbReference type="PANTHER" id="PTHR38445:SF9">
    <property type="entry name" value="HTH-TYPE TRANSCRIPTIONAL REPRESSOR YTRA"/>
    <property type="match status" value="1"/>
</dbReference>
<dbReference type="InterPro" id="IPR036388">
    <property type="entry name" value="WH-like_DNA-bd_sf"/>
</dbReference>
<feature type="domain" description="HTH gntR-type" evidence="5">
    <location>
        <begin position="10"/>
        <end position="78"/>
    </location>
</feature>
<proteinExistence type="predicted"/>
<keyword evidence="2" id="KW-0238">DNA-binding</keyword>
<dbReference type="SUPFAM" id="SSF46785">
    <property type="entry name" value="Winged helix' DNA-binding domain"/>
    <property type="match status" value="1"/>
</dbReference>
<dbReference type="InterPro" id="IPR000524">
    <property type="entry name" value="Tscrpt_reg_HTH_GntR"/>
</dbReference>
<dbReference type="InterPro" id="IPR036390">
    <property type="entry name" value="WH_DNA-bd_sf"/>
</dbReference>
<dbReference type="EMBL" id="JAPQES010000001">
    <property type="protein sequence ID" value="MCY6370134.1"/>
    <property type="molecule type" value="Genomic_DNA"/>
</dbReference>
<evidence type="ECO:0000256" key="3">
    <source>
        <dbReference type="ARBA" id="ARBA00023163"/>
    </source>
</evidence>
<dbReference type="InterPro" id="IPR000198">
    <property type="entry name" value="RhoGAP_dom"/>
</dbReference>
<organism evidence="6 7">
    <name type="scientific">Clostridium ganghwense</name>
    <dbReference type="NCBI Taxonomy" id="312089"/>
    <lineage>
        <taxon>Bacteria</taxon>
        <taxon>Bacillati</taxon>
        <taxon>Bacillota</taxon>
        <taxon>Clostridia</taxon>
        <taxon>Eubacteriales</taxon>
        <taxon>Clostridiaceae</taxon>
        <taxon>Clostridium</taxon>
    </lineage>
</organism>
<keyword evidence="3" id="KW-0804">Transcription</keyword>
<feature type="domain" description="Rho-GAP" evidence="4">
    <location>
        <begin position="39"/>
        <end position="125"/>
    </location>
</feature>
<dbReference type="Pfam" id="PF00392">
    <property type="entry name" value="GntR"/>
    <property type="match status" value="1"/>
</dbReference>
<dbReference type="PROSITE" id="PS50949">
    <property type="entry name" value="HTH_GNTR"/>
    <property type="match status" value="1"/>
</dbReference>
<sequence length="125" mass="14323">MINIDSRSSKPIYEQVVDGIKENIIKGILQPGDKLPSVRELSAILTTNPNTISKAYKELERQKAIETIRGKGTYVASNYEAKIDKDKLEVLKKQMKNIVIEAHYMGMEKDKVINLLEEVYKELRE</sequence>
<evidence type="ECO:0000256" key="2">
    <source>
        <dbReference type="ARBA" id="ARBA00023125"/>
    </source>
</evidence>
<keyword evidence="7" id="KW-1185">Reference proteome</keyword>
<evidence type="ECO:0000256" key="1">
    <source>
        <dbReference type="ARBA" id="ARBA00023015"/>
    </source>
</evidence>
<dbReference type="RefSeq" id="WP_268048729.1">
    <property type="nucleotide sequence ID" value="NZ_JAPQES010000001.1"/>
</dbReference>
<evidence type="ECO:0000259" key="5">
    <source>
        <dbReference type="PROSITE" id="PS50949"/>
    </source>
</evidence>
<comment type="caution">
    <text evidence="6">The sequence shown here is derived from an EMBL/GenBank/DDBJ whole genome shotgun (WGS) entry which is preliminary data.</text>
</comment>
<dbReference type="CDD" id="cd07377">
    <property type="entry name" value="WHTH_GntR"/>
    <property type="match status" value="1"/>
</dbReference>
<evidence type="ECO:0000313" key="6">
    <source>
        <dbReference type="EMBL" id="MCY6370134.1"/>
    </source>
</evidence>
<keyword evidence="1" id="KW-0805">Transcription regulation</keyword>
<evidence type="ECO:0000259" key="4">
    <source>
        <dbReference type="PROSITE" id="PS50238"/>
    </source>
</evidence>
<dbReference type="PANTHER" id="PTHR38445">
    <property type="entry name" value="HTH-TYPE TRANSCRIPTIONAL REPRESSOR YTRA"/>
    <property type="match status" value="1"/>
</dbReference>
<name>A0ABT4CM51_9CLOT</name>
<dbReference type="Gene3D" id="1.10.10.10">
    <property type="entry name" value="Winged helix-like DNA-binding domain superfamily/Winged helix DNA-binding domain"/>
    <property type="match status" value="1"/>
</dbReference>